<dbReference type="SUPFAM" id="SSF52047">
    <property type="entry name" value="RNI-like"/>
    <property type="match status" value="1"/>
</dbReference>
<organism evidence="1 2">
    <name type="scientific">Aphanomyces invadans</name>
    <dbReference type="NCBI Taxonomy" id="157072"/>
    <lineage>
        <taxon>Eukaryota</taxon>
        <taxon>Sar</taxon>
        <taxon>Stramenopiles</taxon>
        <taxon>Oomycota</taxon>
        <taxon>Saprolegniomycetes</taxon>
        <taxon>Saprolegniales</taxon>
        <taxon>Verrucalvaceae</taxon>
        <taxon>Aphanomyces</taxon>
    </lineage>
</organism>
<dbReference type="Gene3D" id="3.80.10.10">
    <property type="entry name" value="Ribonuclease Inhibitor"/>
    <property type="match status" value="1"/>
</dbReference>
<dbReference type="InterPro" id="IPR032675">
    <property type="entry name" value="LRR_dom_sf"/>
</dbReference>
<accession>A0A418AJ04</accession>
<proteinExistence type="predicted"/>
<dbReference type="EMBL" id="QUSY01001835">
    <property type="protein sequence ID" value="RHY23423.1"/>
    <property type="molecule type" value="Genomic_DNA"/>
</dbReference>
<gene>
    <name evidence="1" type="ORF">DYB32_009205</name>
</gene>
<dbReference type="Proteomes" id="UP000285060">
    <property type="component" value="Unassembled WGS sequence"/>
</dbReference>
<protein>
    <submittedName>
        <fullName evidence="1">Uncharacterized protein</fullName>
    </submittedName>
</protein>
<dbReference type="AlphaFoldDB" id="A0A418AJ04"/>
<evidence type="ECO:0000313" key="2">
    <source>
        <dbReference type="Proteomes" id="UP000285060"/>
    </source>
</evidence>
<dbReference type="InterPro" id="IPR001611">
    <property type="entry name" value="Leu-rich_rpt"/>
</dbReference>
<evidence type="ECO:0000313" key="1">
    <source>
        <dbReference type="EMBL" id="RHY23423.1"/>
    </source>
</evidence>
<comment type="caution">
    <text evidence="1">The sequence shown here is derived from an EMBL/GenBank/DDBJ whole genome shotgun (WGS) entry which is preliminary data.</text>
</comment>
<sequence>MVLAMSPSLTASCTANGGGEARLTAFMEGIKWHTEDDAAVRRSVLLRILLVLKQKYGKVDARISNIARRAELALYTRAHTRDEYGNPRTLSKRLHVLIVKLYAHQSGVAAKLKRPTPVFPESTSRSNKRRCLPTNSDMLLDGHDGVIRLVTSFLDTPSLVALSSTTHRARNFIPQCVTTLRLAASNLPCMTPMSWMAQFPNVESVTLVGDNRFGFGEIAMEHIDIRSNTSVEWLLTAIQAALPLPRLEALALQHVFCDGLDDPFTSTVAALVPMLPSLRHLVLVGNCITDVGALHLATTAAASLTTLNLNNNFIGERGVAALRSVPASCHVTMADNLALSSC</sequence>
<dbReference type="Pfam" id="PF13516">
    <property type="entry name" value="LRR_6"/>
    <property type="match status" value="2"/>
</dbReference>
<keyword evidence="2" id="KW-1185">Reference proteome</keyword>
<reference evidence="1 2" key="1">
    <citation type="submission" date="2018-08" db="EMBL/GenBank/DDBJ databases">
        <title>Aphanomyces genome sequencing and annotation.</title>
        <authorList>
            <person name="Minardi D."/>
            <person name="Oidtmann B."/>
            <person name="Van Der Giezen M."/>
            <person name="Studholme D.J."/>
        </authorList>
    </citation>
    <scope>NUCLEOTIDE SEQUENCE [LARGE SCALE GENOMIC DNA]</scope>
    <source>
        <strain evidence="1 2">NJM0002</strain>
    </source>
</reference>
<dbReference type="VEuPathDB" id="FungiDB:H310_12605"/>
<name>A0A418AJ04_9STRA</name>